<dbReference type="AlphaFoldDB" id="A0A7L6AYB1"/>
<dbReference type="GO" id="GO:0006355">
    <property type="term" value="P:regulation of DNA-templated transcription"/>
    <property type="evidence" value="ECO:0007669"/>
    <property type="project" value="InterPro"/>
</dbReference>
<evidence type="ECO:0000313" key="3">
    <source>
        <dbReference type="Proteomes" id="UP000510621"/>
    </source>
</evidence>
<dbReference type="Pfam" id="PF07878">
    <property type="entry name" value="RHH_5"/>
    <property type="match status" value="1"/>
</dbReference>
<dbReference type="InterPro" id="IPR010985">
    <property type="entry name" value="Ribbon_hlx_hlx"/>
</dbReference>
<accession>A0A7L6AYB1</accession>
<gene>
    <name evidence="2" type="ORF">HZT40_22470</name>
</gene>
<dbReference type="EMBL" id="CP059265">
    <property type="protein sequence ID" value="QLQ33927.1"/>
    <property type="molecule type" value="Genomic_DNA"/>
</dbReference>
<dbReference type="SUPFAM" id="SSF47598">
    <property type="entry name" value="Ribbon-helix-helix"/>
    <property type="match status" value="1"/>
</dbReference>
<sequence>MTETRGSQRFSITLSAEAHEWLKEQAKSQGRSLGNMAGQIITQAKEGAVEKAAYERGRLAGIQQAMNP</sequence>
<keyword evidence="3" id="KW-1185">Reference proteome</keyword>
<protein>
    <submittedName>
        <fullName evidence="2">Arc family DNA-binding protein</fullName>
    </submittedName>
</protein>
<dbReference type="Proteomes" id="UP000510621">
    <property type="component" value="Chromosome"/>
</dbReference>
<reference evidence="2" key="1">
    <citation type="submission" date="2020-06" db="EMBL/GenBank/DDBJ databases">
        <title>Analysis procedures for assessing recovery of high quality, complete, closed genomes from Nanopore long read metagenome sequencing.</title>
        <authorList>
            <person name="Bessarab I."/>
            <person name="Arumugam K."/>
            <person name="Haryono M."/>
            <person name="Liu X."/>
            <person name="Roy S."/>
            <person name="Zuniga-Montanez R.E."/>
            <person name="Qiu G."/>
            <person name="Drautz-Moses D.I."/>
            <person name="Law Y.Y."/>
            <person name="Wuertz S."/>
            <person name="Lauro F.M."/>
            <person name="Huson D.H."/>
            <person name="Williams R.B."/>
        </authorList>
    </citation>
    <scope>NUCLEOTIDE SEQUENCE [LARGE SCALE GENOMIC DNA]</scope>
    <source>
        <strain evidence="2">SSD2</strain>
    </source>
</reference>
<name>A0A7L6AYB1_9GAMM</name>
<feature type="domain" description="CopG-like ribbon-helix-helix" evidence="1">
    <location>
        <begin position="7"/>
        <end position="44"/>
    </location>
</feature>
<keyword evidence="2" id="KW-0238">DNA-binding</keyword>
<organism evidence="2 3">
    <name type="scientific">Candidatus Thiothrix singaporensis</name>
    <dbReference type="NCBI Taxonomy" id="2799669"/>
    <lineage>
        <taxon>Bacteria</taxon>
        <taxon>Pseudomonadati</taxon>
        <taxon>Pseudomonadota</taxon>
        <taxon>Gammaproteobacteria</taxon>
        <taxon>Thiotrichales</taxon>
        <taxon>Thiotrichaceae</taxon>
        <taxon>Thiothrix</taxon>
    </lineage>
</organism>
<dbReference type="GO" id="GO:0003677">
    <property type="term" value="F:DNA binding"/>
    <property type="evidence" value="ECO:0007669"/>
    <property type="project" value="UniProtKB-KW"/>
</dbReference>
<evidence type="ECO:0000313" key="2">
    <source>
        <dbReference type="EMBL" id="QLQ33927.1"/>
    </source>
</evidence>
<dbReference type="KEGG" id="this:HZT40_22470"/>
<evidence type="ECO:0000259" key="1">
    <source>
        <dbReference type="Pfam" id="PF07878"/>
    </source>
</evidence>
<proteinExistence type="predicted"/>
<dbReference type="InterPro" id="IPR012869">
    <property type="entry name" value="RHH_5"/>
</dbReference>